<name>A0A0D2E605_9EURO</name>
<dbReference type="InterPro" id="IPR012340">
    <property type="entry name" value="NA-bd_OB-fold"/>
</dbReference>
<comment type="similarity">
    <text evidence="1">Belongs to the class IV-like SAM-binding methyltransferase superfamily.</text>
</comment>
<proteinExistence type="inferred from homology"/>
<dbReference type="STRING" id="348802.A0A0D2E605"/>
<dbReference type="AlphaFoldDB" id="A0A0D2E605"/>
<dbReference type="InterPro" id="IPR029028">
    <property type="entry name" value="Alpha/beta_knot_MTases"/>
</dbReference>
<gene>
    <name evidence="3" type="ORF">PV05_11785</name>
</gene>
<dbReference type="OrthoDB" id="70823at2759"/>
<protein>
    <recommendedName>
        <fullName evidence="5">DUF171-domain-containing protein</fullName>
    </recommendedName>
</protein>
<reference evidence="3 4" key="1">
    <citation type="submission" date="2015-01" db="EMBL/GenBank/DDBJ databases">
        <title>The Genome Sequence of Exophiala xenobiotica CBS118157.</title>
        <authorList>
            <consortium name="The Broad Institute Genomics Platform"/>
            <person name="Cuomo C."/>
            <person name="de Hoog S."/>
            <person name="Gorbushina A."/>
            <person name="Stielow B."/>
            <person name="Teixiera M."/>
            <person name="Abouelleil A."/>
            <person name="Chapman S.B."/>
            <person name="Priest M."/>
            <person name="Young S.K."/>
            <person name="Wortman J."/>
            <person name="Nusbaum C."/>
            <person name="Birren B."/>
        </authorList>
    </citation>
    <scope>NUCLEOTIDE SEQUENCE [LARGE SCALE GENOMIC DNA]</scope>
    <source>
        <strain evidence="3 4">CBS 118157</strain>
    </source>
</reference>
<feature type="region of interest" description="Disordered" evidence="2">
    <location>
        <begin position="1"/>
        <end position="38"/>
    </location>
</feature>
<dbReference type="InterPro" id="IPR029026">
    <property type="entry name" value="tRNA_m1G_MTases_N"/>
</dbReference>
<accession>A0A0D2E605</accession>
<evidence type="ECO:0000256" key="2">
    <source>
        <dbReference type="SAM" id="MobiDB-lite"/>
    </source>
</evidence>
<dbReference type="PANTHER" id="PTHR12150">
    <property type="entry name" value="CLASS IV SAM-BINDING METHYLTRANSFERASE-RELATED"/>
    <property type="match status" value="1"/>
</dbReference>
<evidence type="ECO:0008006" key="5">
    <source>
        <dbReference type="Google" id="ProtNLM"/>
    </source>
</evidence>
<organism evidence="3 4">
    <name type="scientific">Exophiala xenobiotica</name>
    <dbReference type="NCBI Taxonomy" id="348802"/>
    <lineage>
        <taxon>Eukaryota</taxon>
        <taxon>Fungi</taxon>
        <taxon>Dikarya</taxon>
        <taxon>Ascomycota</taxon>
        <taxon>Pezizomycotina</taxon>
        <taxon>Eurotiomycetes</taxon>
        <taxon>Chaetothyriomycetidae</taxon>
        <taxon>Chaetothyriales</taxon>
        <taxon>Herpotrichiellaceae</taxon>
        <taxon>Exophiala</taxon>
    </lineage>
</organism>
<keyword evidence="4" id="KW-1185">Reference proteome</keyword>
<evidence type="ECO:0000256" key="1">
    <source>
        <dbReference type="ARBA" id="ARBA00009841"/>
    </source>
</evidence>
<dbReference type="CDD" id="cd18086">
    <property type="entry name" value="HsC9orf114-like"/>
    <property type="match status" value="1"/>
</dbReference>
<dbReference type="EMBL" id="KN847323">
    <property type="protein sequence ID" value="KIW50170.1"/>
    <property type="molecule type" value="Genomic_DNA"/>
</dbReference>
<evidence type="ECO:0000313" key="4">
    <source>
        <dbReference type="Proteomes" id="UP000054342"/>
    </source>
</evidence>
<dbReference type="Pfam" id="PF02598">
    <property type="entry name" value="Methyltrn_RNA_3"/>
    <property type="match status" value="1"/>
</dbReference>
<dbReference type="HOGENOM" id="CLU_017233_2_0_1"/>
<evidence type="ECO:0000313" key="3">
    <source>
        <dbReference type="EMBL" id="KIW50170.1"/>
    </source>
</evidence>
<dbReference type="SUPFAM" id="SSF50249">
    <property type="entry name" value="Nucleic acid-binding proteins"/>
    <property type="match status" value="1"/>
</dbReference>
<dbReference type="RefSeq" id="XP_013310754.1">
    <property type="nucleotide sequence ID" value="XM_013455300.1"/>
</dbReference>
<feature type="region of interest" description="Disordered" evidence="2">
    <location>
        <begin position="356"/>
        <end position="395"/>
    </location>
</feature>
<dbReference type="Proteomes" id="UP000054342">
    <property type="component" value="Unassembled WGS sequence"/>
</dbReference>
<dbReference type="InterPro" id="IPR003750">
    <property type="entry name" value="Put_MeTrfase-C9orf114-like"/>
</dbReference>
<dbReference type="GeneID" id="25333693"/>
<dbReference type="SUPFAM" id="SSF75217">
    <property type="entry name" value="alpha/beta knot"/>
    <property type="match status" value="1"/>
</dbReference>
<feature type="compositionally biased region" description="Basic and acidic residues" evidence="2">
    <location>
        <begin position="1"/>
        <end position="12"/>
    </location>
</feature>
<dbReference type="PANTHER" id="PTHR12150:SF13">
    <property type="entry name" value="METHYLTRANSFERASE C9ORF114-RELATED"/>
    <property type="match status" value="1"/>
</dbReference>
<sequence length="395" mass="43119">MPKRKVETGEVKAKKRKVHQDEEEATVDTSKPSAVFQPSGGRSWTLSVALPGSVVANAKSHEQKTFLAGQIARALAVFCVDEIVIFDDEDTPTQQRRPEIAETDYTAFSHPDHFLAHLLSYLETPPHLRRALFPMHPNLRTAGTLPSLDMPHHLRANELCEYREGVTVRAAPAGPGNGTLVDVGLSNHVTVSDDIPPGTRVTVHLQEQSSTAAAETVAPNVPREEKGYYWGYSVRQCSSLSDIWTECPFKGGYDVSIGTSERGKPLGKVLSRSPFRDSSLLGFKHVLLVFGGVAGLEKAAKNDVNLYEHGIGEKNVKELFDAWVNVLPGQGSRTIRTEEAIWLGLMGLRPFVEQLGKPAPVPLPPSDGPESESESDQSSSSDGRFSPVKIRGIWA</sequence>
<dbReference type="Gene3D" id="3.40.1280.10">
    <property type="match status" value="2"/>
</dbReference>